<gene>
    <name evidence="3" type="ORF">FKW77_007643</name>
</gene>
<feature type="region of interest" description="Disordered" evidence="1">
    <location>
        <begin position="293"/>
        <end position="357"/>
    </location>
</feature>
<accession>A0A517LLU8</accession>
<feature type="transmembrane region" description="Helical" evidence="2">
    <location>
        <begin position="65"/>
        <end position="83"/>
    </location>
</feature>
<organism evidence="3 4">
    <name type="scientific">Venturia effusa</name>
    <dbReference type="NCBI Taxonomy" id="50376"/>
    <lineage>
        <taxon>Eukaryota</taxon>
        <taxon>Fungi</taxon>
        <taxon>Dikarya</taxon>
        <taxon>Ascomycota</taxon>
        <taxon>Pezizomycotina</taxon>
        <taxon>Dothideomycetes</taxon>
        <taxon>Pleosporomycetidae</taxon>
        <taxon>Venturiales</taxon>
        <taxon>Venturiaceae</taxon>
        <taxon>Venturia</taxon>
    </lineage>
</organism>
<dbReference type="OrthoDB" id="5417135at2759"/>
<feature type="compositionally biased region" description="Polar residues" evidence="1">
    <location>
        <begin position="312"/>
        <end position="342"/>
    </location>
</feature>
<keyword evidence="2" id="KW-1133">Transmembrane helix</keyword>
<feature type="compositionally biased region" description="Low complexity" evidence="1">
    <location>
        <begin position="33"/>
        <end position="51"/>
    </location>
</feature>
<feature type="compositionally biased region" description="Polar residues" evidence="1">
    <location>
        <begin position="582"/>
        <end position="591"/>
    </location>
</feature>
<name>A0A517LLU8_9PEZI</name>
<evidence type="ECO:0000256" key="1">
    <source>
        <dbReference type="SAM" id="MobiDB-lite"/>
    </source>
</evidence>
<feature type="region of interest" description="Disordered" evidence="1">
    <location>
        <begin position="696"/>
        <end position="718"/>
    </location>
</feature>
<keyword evidence="2" id="KW-0812">Transmembrane</keyword>
<feature type="region of interest" description="Disordered" evidence="1">
    <location>
        <begin position="18"/>
        <end position="55"/>
    </location>
</feature>
<evidence type="ECO:0000256" key="2">
    <source>
        <dbReference type="SAM" id="Phobius"/>
    </source>
</evidence>
<dbReference type="AlphaFoldDB" id="A0A517LLU8"/>
<feature type="region of interest" description="Disordered" evidence="1">
    <location>
        <begin position="632"/>
        <end position="659"/>
    </location>
</feature>
<reference evidence="3 4" key="1">
    <citation type="submission" date="2019-07" db="EMBL/GenBank/DDBJ databases">
        <title>Finished genome of Venturia effusa.</title>
        <authorList>
            <person name="Young C.A."/>
            <person name="Cox M.P."/>
            <person name="Ganley A.R.D."/>
            <person name="David W.J."/>
        </authorList>
    </citation>
    <scope>NUCLEOTIDE SEQUENCE [LARGE SCALE GENOMIC DNA]</scope>
    <source>
        <strain evidence="4">albino</strain>
    </source>
</reference>
<dbReference type="PANTHER" id="PTHR42088:SF1">
    <property type="entry name" value="YALI0F10131P"/>
    <property type="match status" value="1"/>
</dbReference>
<dbReference type="STRING" id="50376.A0A517LLU8"/>
<keyword evidence="2" id="KW-0472">Membrane</keyword>
<feature type="region of interest" description="Disordered" evidence="1">
    <location>
        <begin position="545"/>
        <end position="619"/>
    </location>
</feature>
<feature type="compositionally biased region" description="Basic and acidic residues" evidence="1">
    <location>
        <begin position="640"/>
        <end position="650"/>
    </location>
</feature>
<dbReference type="Proteomes" id="UP000316270">
    <property type="component" value="Chromosome 15"/>
</dbReference>
<evidence type="ECO:0000313" key="3">
    <source>
        <dbReference type="EMBL" id="QDS76607.1"/>
    </source>
</evidence>
<feature type="compositionally biased region" description="Low complexity" evidence="1">
    <location>
        <begin position="558"/>
        <end position="573"/>
    </location>
</feature>
<protein>
    <submittedName>
        <fullName evidence="3">Uncharacterized protein</fullName>
    </submittedName>
</protein>
<dbReference type="PANTHER" id="PTHR42088">
    <property type="entry name" value="YALI0F10131P"/>
    <property type="match status" value="1"/>
</dbReference>
<dbReference type="EMBL" id="CP042199">
    <property type="protein sequence ID" value="QDS76607.1"/>
    <property type="molecule type" value="Genomic_DNA"/>
</dbReference>
<evidence type="ECO:0000313" key="4">
    <source>
        <dbReference type="Proteomes" id="UP000316270"/>
    </source>
</evidence>
<proteinExistence type="predicted"/>
<sequence length="762" mass="82354">MLPHLSFGIRNVASVQGNGLEPATGTIHERRSATTTSSTSSTPCTTTGDSDTCQKPTDASATLPIALGVVIPLTLAFTAFLILHRRYKKKLRAEDMEDAEKYKSMDFGTDLQFDGKGKKGKKGDPDMTAMAGVKPGHKGRGLSLDDQPFLFPAARNSQESLVSITRSVRDADHRYQLHAFGKADDMASIRSQSALARRGTESTDGADAHLVGHAQPFAKSAPPGGNSLGPGDHGYPSIQEPEKAMIAANQYTPARPNAQGGLAPTGLSSHESFIDQGAFRKSNNYLGSFINSREPSMIEQGRPAPPKPAELDSSTSTLVGSFGSDTSPKISITESYSSQTTAAAPRYSPADKALPVDPRDNVQSMVGSVHDANTNSFSQQSNTNSFMSDGDSFMYGDASMNVTAPSPRDSEASDYTVPARGQSLAAPLGGIQEQRESMYLGDGMNDFNPDNQRLSVLMRPLPHDDPSENPEERANRIRSFYKEYFDESRGGVPGHAGPPPPMPYHPPRTDYYEDYDTEYLNNAYTVYDTEQQGFVVGGAPFAQPITRRAMTPPPRAPPRNFRSRASSLASQSQYGGRGPPRGQSSMSNLRSYQGPGSERGRTQKRNLPPPSPLVSLKTPHLLKDDSALYTAMDLAPPPSFRDRQAGRRPDSPLGVERPYSPVVRAYTPLQGAYEELSPMPSPHLLRKSGTFTALDFAPPSKFRNDGSGSDAGSVRSGRSGISYAQQNALRAGAHRLSRLPKDLAGTKDDLMTSLKPKWDLNY</sequence>
<keyword evidence="4" id="KW-1185">Reference proteome</keyword>